<dbReference type="InterPro" id="IPR036388">
    <property type="entry name" value="WH-like_DNA-bd_sf"/>
</dbReference>
<sequence>MTTSHVLLGLLSRGQQHGYDLKKAHDAAFPSARPIAAGQVYAALARAEGRGWVRAVAVEREGGPDRTVYEVTPEGREELARWTSTPEAPERLVAHPLATRATVAMLAVGPDAARDLLDRQRVAVVDRMRELTAHKTRPGLSVGELLATDHAIAHLDADVRWLEAAALRVVDLTEELR</sequence>
<dbReference type="EMBL" id="JAFDVD010000020">
    <property type="protein sequence ID" value="MBM6401971.1"/>
    <property type="molecule type" value="Genomic_DNA"/>
</dbReference>
<dbReference type="Proteomes" id="UP001430172">
    <property type="component" value="Unassembled WGS sequence"/>
</dbReference>
<dbReference type="PANTHER" id="PTHR43252">
    <property type="entry name" value="TRANSCRIPTIONAL REGULATOR YQJI"/>
    <property type="match status" value="1"/>
</dbReference>
<dbReference type="PANTHER" id="PTHR43252:SF6">
    <property type="entry name" value="NEGATIVE TRANSCRIPTION REGULATOR PADR"/>
    <property type="match status" value="1"/>
</dbReference>
<evidence type="ECO:0000313" key="2">
    <source>
        <dbReference type="EMBL" id="MBM6401971.1"/>
    </source>
</evidence>
<protein>
    <submittedName>
        <fullName evidence="2">PadR family transcriptional regulator</fullName>
    </submittedName>
</protein>
<proteinExistence type="predicted"/>
<gene>
    <name evidence="2" type="ORF">JQN70_16350</name>
</gene>
<feature type="domain" description="Transcription regulator PadR N-terminal" evidence="1">
    <location>
        <begin position="7"/>
        <end position="80"/>
    </location>
</feature>
<dbReference type="SUPFAM" id="SSF46785">
    <property type="entry name" value="Winged helix' DNA-binding domain"/>
    <property type="match status" value="1"/>
</dbReference>
<accession>A0ABS2CQ15</accession>
<dbReference type="RefSeq" id="WP_204132443.1">
    <property type="nucleotide sequence ID" value="NZ_JAFDVD010000020.1"/>
</dbReference>
<dbReference type="Pfam" id="PF03551">
    <property type="entry name" value="PadR"/>
    <property type="match status" value="1"/>
</dbReference>
<reference evidence="2" key="1">
    <citation type="submission" date="2021-02" db="EMBL/GenBank/DDBJ databases">
        <title>Phycicoccus sp. MQZ13P-5T, whole genome shotgun sequence.</title>
        <authorList>
            <person name="Tuo L."/>
        </authorList>
    </citation>
    <scope>NUCLEOTIDE SEQUENCE</scope>
    <source>
        <strain evidence="2">MQZ13P-5</strain>
    </source>
</reference>
<dbReference type="InterPro" id="IPR036390">
    <property type="entry name" value="WH_DNA-bd_sf"/>
</dbReference>
<evidence type="ECO:0000313" key="3">
    <source>
        <dbReference type="Proteomes" id="UP001430172"/>
    </source>
</evidence>
<dbReference type="Gene3D" id="1.10.10.10">
    <property type="entry name" value="Winged helix-like DNA-binding domain superfamily/Winged helix DNA-binding domain"/>
    <property type="match status" value="1"/>
</dbReference>
<name>A0ABS2CQ15_9MICO</name>
<comment type="caution">
    <text evidence="2">The sequence shown here is derived from an EMBL/GenBank/DDBJ whole genome shotgun (WGS) entry which is preliminary data.</text>
</comment>
<keyword evidence="3" id="KW-1185">Reference proteome</keyword>
<dbReference type="InterPro" id="IPR005149">
    <property type="entry name" value="Tscrpt_reg_PadR_N"/>
</dbReference>
<organism evidence="2 3">
    <name type="scientific">Phycicoccus sonneratiae</name>
    <dbReference type="NCBI Taxonomy" id="2807628"/>
    <lineage>
        <taxon>Bacteria</taxon>
        <taxon>Bacillati</taxon>
        <taxon>Actinomycetota</taxon>
        <taxon>Actinomycetes</taxon>
        <taxon>Micrococcales</taxon>
        <taxon>Intrasporangiaceae</taxon>
        <taxon>Phycicoccus</taxon>
    </lineage>
</organism>
<evidence type="ECO:0000259" key="1">
    <source>
        <dbReference type="Pfam" id="PF03551"/>
    </source>
</evidence>